<name>A0ABD1F3Q8_HYPHA</name>
<evidence type="ECO:0000313" key="1">
    <source>
        <dbReference type="EMBL" id="KAL1509895.1"/>
    </source>
</evidence>
<keyword evidence="2" id="KW-1185">Reference proteome</keyword>
<dbReference type="Proteomes" id="UP001566132">
    <property type="component" value="Unassembled WGS sequence"/>
</dbReference>
<organism evidence="1 2">
    <name type="scientific">Hypothenemus hampei</name>
    <name type="common">Coffee berry borer</name>
    <dbReference type="NCBI Taxonomy" id="57062"/>
    <lineage>
        <taxon>Eukaryota</taxon>
        <taxon>Metazoa</taxon>
        <taxon>Ecdysozoa</taxon>
        <taxon>Arthropoda</taxon>
        <taxon>Hexapoda</taxon>
        <taxon>Insecta</taxon>
        <taxon>Pterygota</taxon>
        <taxon>Neoptera</taxon>
        <taxon>Endopterygota</taxon>
        <taxon>Coleoptera</taxon>
        <taxon>Polyphaga</taxon>
        <taxon>Cucujiformia</taxon>
        <taxon>Curculionidae</taxon>
        <taxon>Scolytinae</taxon>
        <taxon>Hypothenemus</taxon>
    </lineage>
</organism>
<dbReference type="EMBL" id="JBDJPC010000003">
    <property type="protein sequence ID" value="KAL1509895.1"/>
    <property type="molecule type" value="Genomic_DNA"/>
</dbReference>
<reference evidence="1 2" key="1">
    <citation type="submission" date="2024-05" db="EMBL/GenBank/DDBJ databases">
        <title>Genetic variation in Jamaican populations of the coffee berry borer (Hypothenemus hampei).</title>
        <authorList>
            <person name="Errbii M."/>
            <person name="Myrie A."/>
        </authorList>
    </citation>
    <scope>NUCLEOTIDE SEQUENCE [LARGE SCALE GENOMIC DNA]</scope>
    <source>
        <strain evidence="1">JA-Hopewell-2020-01-JO</strain>
        <tissue evidence="1">Whole body</tissue>
    </source>
</reference>
<proteinExistence type="predicted"/>
<protein>
    <submittedName>
        <fullName evidence="1">Uncharacterized protein</fullName>
    </submittedName>
</protein>
<gene>
    <name evidence="1" type="ORF">ABEB36_004563</name>
</gene>
<accession>A0ABD1F3Q8</accession>
<dbReference type="AlphaFoldDB" id="A0ABD1F3Q8"/>
<evidence type="ECO:0000313" key="2">
    <source>
        <dbReference type="Proteomes" id="UP001566132"/>
    </source>
</evidence>
<comment type="caution">
    <text evidence="1">The sequence shown here is derived from an EMBL/GenBank/DDBJ whole genome shotgun (WGS) entry which is preliminary data.</text>
</comment>
<sequence length="132" mass="15374">MMNNSKMQLIINKNMKLCLFLLFSFIINSCFIHFISGRHIHSEDEQNNKIYNPDEFEMMKNNRNEMNNNSTCFKPHQKIDKEESDVDNLTTPANKIVIDDRFLTDAVPCLSGFVKIGHKCLKTSKFHSNSKN</sequence>